<gene>
    <name evidence="8" type="ORF">Q0590_00910</name>
</gene>
<organism evidence="8 9">
    <name type="scientific">Rhodocytophaga aerolata</name>
    <dbReference type="NCBI Taxonomy" id="455078"/>
    <lineage>
        <taxon>Bacteria</taxon>
        <taxon>Pseudomonadati</taxon>
        <taxon>Bacteroidota</taxon>
        <taxon>Cytophagia</taxon>
        <taxon>Cytophagales</taxon>
        <taxon>Rhodocytophagaceae</taxon>
        <taxon>Rhodocytophaga</taxon>
    </lineage>
</organism>
<keyword evidence="6" id="KW-0472">Membrane</keyword>
<keyword evidence="5" id="KW-0812">Transmembrane</keyword>
<evidence type="ECO:0000256" key="5">
    <source>
        <dbReference type="ARBA" id="ARBA00022692"/>
    </source>
</evidence>
<sequence>MSQLSGKYPLISELHKNVRLLLFSISLLGSYLESLAQETRISTAKTTPTEQLLKDRDSSKAMKLEEFYERILAYHPVAKQAALLSQEAKQELRMARGNFDPKIEAIWDRKEFGNTEYYNTLDNVLKLPVWIGELKGGYEYNRGNYLNPENRTPSTGLGYAGISVPLGQGLIIDARRATLRQAQYFQQIAEADRVKEINKLLLNAAKDYWNWYVAYNEFRLMEDAVNLAQLRFNASKERVINGDLAPIDSVEAKTLLQERSIQYQQTIINQQNAQLLVSNYLWGDNNTPLELEADIAPASFNWPLQAVTEETLSSLMDYARAQHPELVKLDFKLKQLNVEERLQRDRLKPVLNVNYNFLTATPLAMDDMNMALLRNNYKFGAQFSFPLFLRKERAKLGLTQIKQSQTSFERLQVNRELINTIQASYNSLKNLEGLILLQQDMITNYEQLRNGEVQKFEAGESSIFLINSRETKLIDAQVKLIDLHGKYEKEKATLIWAAGRSTLE</sequence>
<evidence type="ECO:0000256" key="6">
    <source>
        <dbReference type="ARBA" id="ARBA00023136"/>
    </source>
</evidence>
<dbReference type="InterPro" id="IPR003423">
    <property type="entry name" value="OMP_efflux"/>
</dbReference>
<evidence type="ECO:0000256" key="2">
    <source>
        <dbReference type="ARBA" id="ARBA00007613"/>
    </source>
</evidence>
<comment type="caution">
    <text evidence="8">The sequence shown here is derived from an EMBL/GenBank/DDBJ whole genome shotgun (WGS) entry which is preliminary data.</text>
</comment>
<dbReference type="PANTHER" id="PTHR30026">
    <property type="entry name" value="OUTER MEMBRANE PROTEIN TOLC"/>
    <property type="match status" value="1"/>
</dbReference>
<dbReference type="Pfam" id="PF02321">
    <property type="entry name" value="OEP"/>
    <property type="match status" value="1"/>
</dbReference>
<dbReference type="Gene3D" id="1.20.1600.10">
    <property type="entry name" value="Outer membrane efflux proteins (OEP)"/>
    <property type="match status" value="1"/>
</dbReference>
<dbReference type="InterPro" id="IPR051906">
    <property type="entry name" value="TolC-like"/>
</dbReference>
<dbReference type="PANTHER" id="PTHR30026:SF20">
    <property type="entry name" value="OUTER MEMBRANE PROTEIN TOLC"/>
    <property type="match status" value="1"/>
</dbReference>
<comment type="subcellular location">
    <subcellularLocation>
        <location evidence="1">Cell outer membrane</location>
    </subcellularLocation>
</comment>
<keyword evidence="9" id="KW-1185">Reference proteome</keyword>
<evidence type="ECO:0000313" key="8">
    <source>
        <dbReference type="EMBL" id="MDO1444785.1"/>
    </source>
</evidence>
<evidence type="ECO:0000256" key="7">
    <source>
        <dbReference type="ARBA" id="ARBA00023237"/>
    </source>
</evidence>
<evidence type="ECO:0000313" key="9">
    <source>
        <dbReference type="Proteomes" id="UP001168528"/>
    </source>
</evidence>
<evidence type="ECO:0000256" key="3">
    <source>
        <dbReference type="ARBA" id="ARBA00022448"/>
    </source>
</evidence>
<comment type="similarity">
    <text evidence="2">Belongs to the outer membrane factor (OMF) (TC 1.B.17) family.</text>
</comment>
<evidence type="ECO:0000256" key="4">
    <source>
        <dbReference type="ARBA" id="ARBA00022452"/>
    </source>
</evidence>
<reference evidence="8" key="1">
    <citation type="submission" date="2023-07" db="EMBL/GenBank/DDBJ databases">
        <title>The genome sequence of Rhodocytophaga aerolata KACC 12507.</title>
        <authorList>
            <person name="Zhang X."/>
        </authorList>
    </citation>
    <scope>NUCLEOTIDE SEQUENCE</scope>
    <source>
        <strain evidence="8">KACC 12507</strain>
    </source>
</reference>
<accession>A0ABT8QY67</accession>
<dbReference type="RefSeq" id="WP_302035587.1">
    <property type="nucleotide sequence ID" value="NZ_JAUKPO010000001.1"/>
</dbReference>
<dbReference type="SUPFAM" id="SSF56954">
    <property type="entry name" value="Outer membrane efflux proteins (OEP)"/>
    <property type="match status" value="1"/>
</dbReference>
<dbReference type="Proteomes" id="UP001168528">
    <property type="component" value="Unassembled WGS sequence"/>
</dbReference>
<proteinExistence type="inferred from homology"/>
<keyword evidence="3" id="KW-0813">Transport</keyword>
<protein>
    <submittedName>
        <fullName evidence="8">TolC family protein</fullName>
    </submittedName>
</protein>
<keyword evidence="4" id="KW-1134">Transmembrane beta strand</keyword>
<name>A0ABT8QY67_9BACT</name>
<keyword evidence="7" id="KW-0998">Cell outer membrane</keyword>
<evidence type="ECO:0000256" key="1">
    <source>
        <dbReference type="ARBA" id="ARBA00004442"/>
    </source>
</evidence>
<dbReference type="EMBL" id="JAUKPO010000001">
    <property type="protein sequence ID" value="MDO1444785.1"/>
    <property type="molecule type" value="Genomic_DNA"/>
</dbReference>